<proteinExistence type="inferred from homology"/>
<reference evidence="8" key="1">
    <citation type="journal article" date="2023" name="BMC Genomics">
        <title>Chromosome-level genome assemblies of Cutaneotrichosporon spp. (Trichosporonales, Basidiomycota) reveal imbalanced evolution between nucleotide sequences and chromosome synteny.</title>
        <authorList>
            <person name="Kobayashi Y."/>
            <person name="Kayamori A."/>
            <person name="Aoki K."/>
            <person name="Shiwa Y."/>
            <person name="Matsutani M."/>
            <person name="Fujita N."/>
            <person name="Sugita T."/>
            <person name="Iwasaki W."/>
            <person name="Tanaka N."/>
            <person name="Takashima M."/>
        </authorList>
    </citation>
    <scope>NUCLEOTIDE SEQUENCE</scope>
    <source>
        <strain evidence="8">HIS016</strain>
    </source>
</reference>
<evidence type="ECO:0000256" key="5">
    <source>
        <dbReference type="RuleBase" id="RU361277"/>
    </source>
</evidence>
<keyword evidence="9" id="KW-1185">Reference proteome</keyword>
<feature type="compositionally biased region" description="Polar residues" evidence="6">
    <location>
        <begin position="203"/>
        <end position="213"/>
    </location>
</feature>
<dbReference type="InterPro" id="IPR013154">
    <property type="entry name" value="ADH-like_N"/>
</dbReference>
<evidence type="ECO:0000256" key="2">
    <source>
        <dbReference type="ARBA" id="ARBA00022723"/>
    </source>
</evidence>
<feature type="domain" description="Enoyl reductase (ER)" evidence="7">
    <location>
        <begin position="335"/>
        <end position="674"/>
    </location>
</feature>
<feature type="compositionally biased region" description="Low complexity" evidence="6">
    <location>
        <begin position="118"/>
        <end position="132"/>
    </location>
</feature>
<dbReference type="Pfam" id="PF00107">
    <property type="entry name" value="ADH_zinc_N"/>
    <property type="match status" value="1"/>
</dbReference>
<dbReference type="EMBL" id="BTCM01000001">
    <property type="protein sequence ID" value="GMK54896.1"/>
    <property type="molecule type" value="Genomic_DNA"/>
</dbReference>
<dbReference type="GO" id="GO:0009966">
    <property type="term" value="P:regulation of signal transduction"/>
    <property type="evidence" value="ECO:0007669"/>
    <property type="project" value="InterPro"/>
</dbReference>
<feature type="region of interest" description="Disordered" evidence="6">
    <location>
        <begin position="1"/>
        <end position="66"/>
    </location>
</feature>
<gene>
    <name evidence="8" type="ORF">CspeluHIS016_0114820</name>
</gene>
<organism evidence="8 9">
    <name type="scientific">Cutaneotrichosporon spelunceum</name>
    <dbReference type="NCBI Taxonomy" id="1672016"/>
    <lineage>
        <taxon>Eukaryota</taxon>
        <taxon>Fungi</taxon>
        <taxon>Dikarya</taxon>
        <taxon>Basidiomycota</taxon>
        <taxon>Agaricomycotina</taxon>
        <taxon>Tremellomycetes</taxon>
        <taxon>Trichosporonales</taxon>
        <taxon>Trichosporonaceae</taxon>
        <taxon>Cutaneotrichosporon</taxon>
    </lineage>
</organism>
<dbReference type="Pfam" id="PF08240">
    <property type="entry name" value="ADH_N"/>
    <property type="match status" value="1"/>
</dbReference>
<keyword evidence="4" id="KW-0560">Oxidoreductase</keyword>
<comment type="cofactor">
    <cofactor evidence="1 5">
        <name>Zn(2+)</name>
        <dbReference type="ChEBI" id="CHEBI:29105"/>
    </cofactor>
</comment>
<evidence type="ECO:0000313" key="9">
    <source>
        <dbReference type="Proteomes" id="UP001222932"/>
    </source>
</evidence>
<evidence type="ECO:0000256" key="6">
    <source>
        <dbReference type="SAM" id="MobiDB-lite"/>
    </source>
</evidence>
<dbReference type="PANTHER" id="PTHR42813">
    <property type="entry name" value="ZINC-TYPE ALCOHOL DEHYDROGENASE-LIKE"/>
    <property type="match status" value="1"/>
</dbReference>
<evidence type="ECO:0000256" key="1">
    <source>
        <dbReference type="ARBA" id="ARBA00001947"/>
    </source>
</evidence>
<evidence type="ECO:0000256" key="4">
    <source>
        <dbReference type="ARBA" id="ARBA00023002"/>
    </source>
</evidence>
<accession>A0AAD3TQ17</accession>
<comment type="similarity">
    <text evidence="5">Belongs to the zinc-containing alcohol dehydrogenase family.</text>
</comment>
<feature type="region of interest" description="Disordered" evidence="6">
    <location>
        <begin position="253"/>
        <end position="282"/>
    </location>
</feature>
<keyword evidence="2 5" id="KW-0479">Metal-binding</keyword>
<evidence type="ECO:0000313" key="8">
    <source>
        <dbReference type="EMBL" id="GMK54896.1"/>
    </source>
</evidence>
<dbReference type="InterPro" id="IPR020843">
    <property type="entry name" value="ER"/>
</dbReference>
<feature type="compositionally biased region" description="Low complexity" evidence="6">
    <location>
        <begin position="153"/>
        <end position="168"/>
    </location>
</feature>
<dbReference type="InterPro" id="IPR007062">
    <property type="entry name" value="PPI-2"/>
</dbReference>
<evidence type="ECO:0000259" key="7">
    <source>
        <dbReference type="SMART" id="SM00829"/>
    </source>
</evidence>
<dbReference type="InterPro" id="IPR002328">
    <property type="entry name" value="ADH_Zn_CS"/>
</dbReference>
<dbReference type="InterPro" id="IPR036291">
    <property type="entry name" value="NAD(P)-bd_dom_sf"/>
</dbReference>
<sequence>MPPTPVAELATEQPYGDPNNPDVDPEFPIQGGAENVNSADRPPPARGILKNPLRVPTDPTQREHLSWDEANIALTEIQKDSLMKIDEPKTPYVRYDAVNDVVLSIGEVPDLDLEVDPLDASRPAPPSSASSSQGGPHSPIRSTTRDNTEANARRASVSSSSSRSASFSLPDHAHPVRPGESSHAHDVETIPAALGATYANTSGNAQRANSVSGASDVFADSDDEKLDDEARAHKRDFEKKRAMHYGQEAALALKRSREMEEEDDDDEQDGDAPGPAPNMPNGMNGWIEALYPSGRSAGKLVTNIDTLTREPDRDDMAPISSRPKTMRAVVLKRAGVVAVEHVPIPRLQADTDVLIKVHVAGLCGSDLHYYRGDADDGSFVMGHEVVGTIVEAGSEVKQFQVGDHVISPFSVSCGSCFYCNKGYTSRCTSNSCLTGGQAEYFPLPLADSMLFSFPEGLPEDVALLMTDILPTGYSCAYNARRLLDEDADVPWALADLKAGKVERKGVAVVIGCGPVGLCAISSAKTLFEKVFATDLNTSRLAVAEKHGAIALSAAELKDAVLAATDGRGADAVLEVVGHGSALNAAFEYVRPYGAVSSVGVHNLKFEIDGDTLYSKNVRMQFGRCSVRTFFSVALDVLKNNLELFSNFVEHKVGIDEAEEYYKLFNEGKINKTVFVMD</sequence>
<dbReference type="GO" id="GO:0004864">
    <property type="term" value="F:protein phosphatase inhibitor activity"/>
    <property type="evidence" value="ECO:0007669"/>
    <property type="project" value="InterPro"/>
</dbReference>
<name>A0AAD3TQ17_9TREE</name>
<dbReference type="GO" id="GO:0016491">
    <property type="term" value="F:oxidoreductase activity"/>
    <property type="evidence" value="ECO:0007669"/>
    <property type="project" value="UniProtKB-KW"/>
</dbReference>
<feature type="compositionally biased region" description="Acidic residues" evidence="6">
    <location>
        <begin position="259"/>
        <end position="270"/>
    </location>
</feature>
<dbReference type="SUPFAM" id="SSF51735">
    <property type="entry name" value="NAD(P)-binding Rossmann-fold domains"/>
    <property type="match status" value="1"/>
</dbReference>
<dbReference type="PANTHER" id="PTHR42813:SF2">
    <property type="entry name" value="DEHYDROGENASE, ZINC-CONTAINING, PUTATIVE (AFU_ORTHOLOGUE AFUA_2G02810)-RELATED"/>
    <property type="match status" value="1"/>
</dbReference>
<protein>
    <recommendedName>
        <fullName evidence="7">Enoyl reductase (ER) domain-containing protein</fullName>
    </recommendedName>
</protein>
<dbReference type="AlphaFoldDB" id="A0AAD3TQ17"/>
<dbReference type="PROSITE" id="PS00059">
    <property type="entry name" value="ADH_ZINC"/>
    <property type="match status" value="1"/>
</dbReference>
<feature type="compositionally biased region" description="Basic and acidic residues" evidence="6">
    <location>
        <begin position="143"/>
        <end position="152"/>
    </location>
</feature>
<feature type="region of interest" description="Disordered" evidence="6">
    <location>
        <begin position="115"/>
        <end position="184"/>
    </location>
</feature>
<dbReference type="Pfam" id="PF04979">
    <property type="entry name" value="IPP-2"/>
    <property type="match status" value="1"/>
</dbReference>
<dbReference type="InterPro" id="IPR013149">
    <property type="entry name" value="ADH-like_C"/>
</dbReference>
<dbReference type="Gene3D" id="6.10.250.1050">
    <property type="match status" value="1"/>
</dbReference>
<reference evidence="8" key="2">
    <citation type="submission" date="2023-06" db="EMBL/GenBank/DDBJ databases">
        <authorList>
            <person name="Kobayashi Y."/>
            <person name="Kayamori A."/>
            <person name="Aoki K."/>
            <person name="Shiwa Y."/>
            <person name="Fujita N."/>
            <person name="Sugita T."/>
            <person name="Iwasaki W."/>
            <person name="Tanaka N."/>
            <person name="Takashima M."/>
        </authorList>
    </citation>
    <scope>NUCLEOTIDE SEQUENCE</scope>
    <source>
        <strain evidence="8">HIS016</strain>
    </source>
</reference>
<dbReference type="Proteomes" id="UP001222932">
    <property type="component" value="Unassembled WGS sequence"/>
</dbReference>
<evidence type="ECO:0000256" key="3">
    <source>
        <dbReference type="ARBA" id="ARBA00022833"/>
    </source>
</evidence>
<dbReference type="Gene3D" id="3.40.50.720">
    <property type="entry name" value="NAD(P)-binding Rossmann-like Domain"/>
    <property type="match status" value="1"/>
</dbReference>
<keyword evidence="3 5" id="KW-0862">Zinc</keyword>
<dbReference type="SMART" id="SM00829">
    <property type="entry name" value="PKS_ER"/>
    <property type="match status" value="1"/>
</dbReference>
<dbReference type="InterPro" id="IPR011032">
    <property type="entry name" value="GroES-like_sf"/>
</dbReference>
<feature type="region of interest" description="Disordered" evidence="6">
    <location>
        <begin position="203"/>
        <end position="227"/>
    </location>
</feature>
<dbReference type="SUPFAM" id="SSF50129">
    <property type="entry name" value="GroES-like"/>
    <property type="match status" value="1"/>
</dbReference>
<dbReference type="Gene3D" id="3.90.180.10">
    <property type="entry name" value="Medium-chain alcohol dehydrogenases, catalytic domain"/>
    <property type="match status" value="1"/>
</dbReference>
<dbReference type="GO" id="GO:0008270">
    <property type="term" value="F:zinc ion binding"/>
    <property type="evidence" value="ECO:0007669"/>
    <property type="project" value="InterPro"/>
</dbReference>
<comment type="caution">
    <text evidence="8">The sequence shown here is derived from an EMBL/GenBank/DDBJ whole genome shotgun (WGS) entry which is preliminary data.</text>
</comment>